<dbReference type="Pfam" id="PF24764">
    <property type="entry name" value="rva_4"/>
    <property type="match status" value="1"/>
</dbReference>
<evidence type="ECO:0000259" key="1">
    <source>
        <dbReference type="Pfam" id="PF24764"/>
    </source>
</evidence>
<evidence type="ECO:0000313" key="2">
    <source>
        <dbReference type="EMBL" id="VWO96179.1"/>
    </source>
</evidence>
<dbReference type="PANTHER" id="PTHR46791">
    <property type="entry name" value="EXPRESSED PROTEIN"/>
    <property type="match status" value="1"/>
</dbReference>
<reference evidence="2" key="1">
    <citation type="submission" date="2019-10" db="EMBL/GenBank/DDBJ databases">
        <authorList>
            <person name="Nor Muhammad N."/>
        </authorList>
    </citation>
    <scope>NUCLEOTIDE SEQUENCE</scope>
</reference>
<dbReference type="AlphaFoldDB" id="A0A5K1JVG6"/>
<proteinExistence type="predicted"/>
<organism evidence="2">
    <name type="scientific">Ganoderma boninense</name>
    <dbReference type="NCBI Taxonomy" id="34458"/>
    <lineage>
        <taxon>Eukaryota</taxon>
        <taxon>Fungi</taxon>
        <taxon>Dikarya</taxon>
        <taxon>Basidiomycota</taxon>
        <taxon>Agaricomycotina</taxon>
        <taxon>Agaricomycetes</taxon>
        <taxon>Polyporales</taxon>
        <taxon>Polyporaceae</taxon>
        <taxon>Ganoderma</taxon>
    </lineage>
</organism>
<accession>A0A5K1JVG6</accession>
<gene>
    <name evidence="2" type="primary">I1RWB8</name>
</gene>
<name>A0A5K1JVG6_9APHY</name>
<dbReference type="InterPro" id="IPR058913">
    <property type="entry name" value="Integrase_dom_put"/>
</dbReference>
<protein>
    <recommendedName>
        <fullName evidence="1">Integrase core domain-containing protein</fullName>
    </recommendedName>
</protein>
<feature type="domain" description="Integrase core" evidence="1">
    <location>
        <begin position="32"/>
        <end position="134"/>
    </location>
</feature>
<dbReference type="EMBL" id="LR725428">
    <property type="protein sequence ID" value="VWO96179.1"/>
    <property type="molecule type" value="Genomic_DNA"/>
</dbReference>
<dbReference type="PANTHER" id="PTHR46791:SF5">
    <property type="entry name" value="CLR5 DOMAIN-CONTAINING PROTEIN-RELATED"/>
    <property type="match status" value="1"/>
</dbReference>
<sequence>MVSKTYASLNIWSASVGQVVGHIFGDGTIIQSSRKTNYAQLIYNSSVHNVRIERLWVDVTAQVGAKWADFFTILELHHGLDINNAHHIWLLHHLFLDYINSDLAFFIRAWNEHKIAIRNGPSRSPADMYGFDMIIHGVRGDTPTDTITSNEELEVYGLDWEALQDDTVRASHAANNPLSEGWTSWLGHTGPPEHLNEVNLESPHIGHQDAVILAALLQTLPFLDYSGIVTHEQLVSRWIIGLATAVGLFNVDFGM</sequence>